<dbReference type="InterPro" id="IPR053151">
    <property type="entry name" value="RNase_H-like"/>
</dbReference>
<accession>A0AAV0KB90</accession>
<dbReference type="Proteomes" id="UP001154282">
    <property type="component" value="Unassembled WGS sequence"/>
</dbReference>
<keyword evidence="3" id="KW-1185">Reference proteome</keyword>
<name>A0AAV0KB90_9ROSI</name>
<dbReference type="AlphaFoldDB" id="A0AAV0KB90"/>
<dbReference type="PANTHER" id="PTHR47723:SF21">
    <property type="entry name" value="POLYNUCLEOTIDYL TRANSFERASE, RIBONUCLEASE H-LIKE SUPERFAMILY PROTEIN"/>
    <property type="match status" value="1"/>
</dbReference>
<evidence type="ECO:0000259" key="1">
    <source>
        <dbReference type="Pfam" id="PF13456"/>
    </source>
</evidence>
<proteinExistence type="predicted"/>
<dbReference type="GO" id="GO:0004523">
    <property type="term" value="F:RNA-DNA hybrid ribonuclease activity"/>
    <property type="evidence" value="ECO:0007669"/>
    <property type="project" value="InterPro"/>
</dbReference>
<reference evidence="2" key="1">
    <citation type="submission" date="2022-08" db="EMBL/GenBank/DDBJ databases">
        <authorList>
            <person name="Gutierrez-Valencia J."/>
        </authorList>
    </citation>
    <scope>NUCLEOTIDE SEQUENCE</scope>
</reference>
<dbReference type="EMBL" id="CAMGYJ010000005">
    <property type="protein sequence ID" value="CAI0418228.1"/>
    <property type="molecule type" value="Genomic_DNA"/>
</dbReference>
<feature type="domain" description="RNase H type-1" evidence="1">
    <location>
        <begin position="2"/>
        <end position="67"/>
    </location>
</feature>
<dbReference type="Pfam" id="PF13456">
    <property type="entry name" value="RVT_3"/>
    <property type="match status" value="1"/>
</dbReference>
<dbReference type="SUPFAM" id="SSF53098">
    <property type="entry name" value="Ribonuclease H-like"/>
    <property type="match status" value="1"/>
</dbReference>
<dbReference type="InterPro" id="IPR036397">
    <property type="entry name" value="RNaseH_sf"/>
</dbReference>
<dbReference type="Gene3D" id="3.30.420.10">
    <property type="entry name" value="Ribonuclease H-like superfamily/Ribonuclease H"/>
    <property type="match status" value="1"/>
</dbReference>
<comment type="caution">
    <text evidence="2">The sequence shown here is derived from an EMBL/GenBank/DDBJ whole genome shotgun (WGS) entry which is preliminary data.</text>
</comment>
<dbReference type="InterPro" id="IPR012337">
    <property type="entry name" value="RNaseH-like_sf"/>
</dbReference>
<dbReference type="GO" id="GO:0003676">
    <property type="term" value="F:nucleic acid binding"/>
    <property type="evidence" value="ECO:0007669"/>
    <property type="project" value="InterPro"/>
</dbReference>
<evidence type="ECO:0000313" key="2">
    <source>
        <dbReference type="EMBL" id="CAI0418228.1"/>
    </source>
</evidence>
<evidence type="ECO:0000313" key="3">
    <source>
        <dbReference type="Proteomes" id="UP001154282"/>
    </source>
</evidence>
<dbReference type="CDD" id="cd06222">
    <property type="entry name" value="RNase_H_like"/>
    <property type="match status" value="1"/>
</dbReference>
<dbReference type="InterPro" id="IPR044730">
    <property type="entry name" value="RNase_H-like_dom_plant"/>
</dbReference>
<protein>
    <recommendedName>
        <fullName evidence="1">RNase H type-1 domain-containing protein</fullName>
    </recommendedName>
</protein>
<sequence length="97" mass="10982">MGLGVVIRNDERWFLLAAAKRVQGNWSVEMAEALAVEFGAQLAWQMHYPRPIIELDCQTVVQNLQAADDVFTGNMNSLQEREANLKSDGRKQVEIHL</sequence>
<organism evidence="2 3">
    <name type="scientific">Linum tenue</name>
    <dbReference type="NCBI Taxonomy" id="586396"/>
    <lineage>
        <taxon>Eukaryota</taxon>
        <taxon>Viridiplantae</taxon>
        <taxon>Streptophyta</taxon>
        <taxon>Embryophyta</taxon>
        <taxon>Tracheophyta</taxon>
        <taxon>Spermatophyta</taxon>
        <taxon>Magnoliopsida</taxon>
        <taxon>eudicotyledons</taxon>
        <taxon>Gunneridae</taxon>
        <taxon>Pentapetalae</taxon>
        <taxon>rosids</taxon>
        <taxon>fabids</taxon>
        <taxon>Malpighiales</taxon>
        <taxon>Linaceae</taxon>
        <taxon>Linum</taxon>
    </lineage>
</organism>
<dbReference type="PANTHER" id="PTHR47723">
    <property type="entry name" value="OS05G0353850 PROTEIN"/>
    <property type="match status" value="1"/>
</dbReference>
<gene>
    <name evidence="2" type="ORF">LITE_LOCUS17592</name>
</gene>
<dbReference type="InterPro" id="IPR002156">
    <property type="entry name" value="RNaseH_domain"/>
</dbReference>